<proteinExistence type="predicted"/>
<dbReference type="PANTHER" id="PTHR11360">
    <property type="entry name" value="MONOCARBOXYLATE TRANSPORTER"/>
    <property type="match status" value="1"/>
</dbReference>
<reference evidence="6 7" key="1">
    <citation type="submission" date="2018-10" db="EMBL/GenBank/DDBJ databases">
        <title>Genomic Encyclopedia of Type Strains, Phase IV (KMG-IV): sequencing the most valuable type-strain genomes for metagenomic binning, comparative biology and taxonomic classification.</title>
        <authorList>
            <person name="Goeker M."/>
        </authorList>
    </citation>
    <scope>NUCLEOTIDE SEQUENCE [LARGE SCALE GENOMIC DNA]</scope>
    <source>
        <strain evidence="6 7">DSM 22008</strain>
    </source>
</reference>
<dbReference type="InterPro" id="IPR036259">
    <property type="entry name" value="MFS_trans_sf"/>
</dbReference>
<evidence type="ECO:0000313" key="6">
    <source>
        <dbReference type="EMBL" id="RKQ71972.1"/>
    </source>
</evidence>
<feature type="transmembrane region" description="Helical" evidence="4">
    <location>
        <begin position="109"/>
        <end position="131"/>
    </location>
</feature>
<dbReference type="InterPro" id="IPR050327">
    <property type="entry name" value="Proton-linked_MCT"/>
</dbReference>
<dbReference type="AlphaFoldDB" id="A0A420WM32"/>
<keyword evidence="7" id="KW-1185">Reference proteome</keyword>
<dbReference type="Gene3D" id="1.20.1250.20">
    <property type="entry name" value="MFS general substrate transporter like domains"/>
    <property type="match status" value="2"/>
</dbReference>
<dbReference type="InterPro" id="IPR011701">
    <property type="entry name" value="MFS"/>
</dbReference>
<feature type="transmembrane region" description="Helical" evidence="4">
    <location>
        <begin position="377"/>
        <end position="401"/>
    </location>
</feature>
<evidence type="ECO:0000256" key="3">
    <source>
        <dbReference type="ARBA" id="ARBA00023136"/>
    </source>
</evidence>
<feature type="transmembrane region" description="Helical" evidence="4">
    <location>
        <begin position="12"/>
        <end position="35"/>
    </location>
</feature>
<feature type="transmembrane region" description="Helical" evidence="4">
    <location>
        <begin position="442"/>
        <end position="463"/>
    </location>
</feature>
<evidence type="ECO:0000259" key="5">
    <source>
        <dbReference type="PROSITE" id="PS50850"/>
    </source>
</evidence>
<dbReference type="PROSITE" id="PS50850">
    <property type="entry name" value="MFS"/>
    <property type="match status" value="1"/>
</dbReference>
<feature type="transmembrane region" description="Helical" evidence="4">
    <location>
        <begin position="55"/>
        <end position="74"/>
    </location>
</feature>
<feature type="transmembrane region" description="Helical" evidence="4">
    <location>
        <begin position="242"/>
        <end position="261"/>
    </location>
</feature>
<dbReference type="GO" id="GO:0022857">
    <property type="term" value="F:transmembrane transporter activity"/>
    <property type="evidence" value="ECO:0007669"/>
    <property type="project" value="InterPro"/>
</dbReference>
<keyword evidence="1 4" id="KW-0812">Transmembrane</keyword>
<dbReference type="InterPro" id="IPR020846">
    <property type="entry name" value="MFS_dom"/>
</dbReference>
<dbReference type="FunCoup" id="A0A420WM32">
    <property type="interactions" value="210"/>
</dbReference>
<dbReference type="EMBL" id="RBII01000001">
    <property type="protein sequence ID" value="RKQ71972.1"/>
    <property type="molecule type" value="Genomic_DNA"/>
</dbReference>
<feature type="transmembrane region" description="Helical" evidence="4">
    <location>
        <begin position="176"/>
        <end position="196"/>
    </location>
</feature>
<dbReference type="OrthoDB" id="9796632at2"/>
<gene>
    <name evidence="6" type="ORF">DES40_1308</name>
</gene>
<evidence type="ECO:0000256" key="2">
    <source>
        <dbReference type="ARBA" id="ARBA00022989"/>
    </source>
</evidence>
<keyword evidence="2 4" id="KW-1133">Transmembrane helix</keyword>
<dbReference type="Proteomes" id="UP000282211">
    <property type="component" value="Unassembled WGS sequence"/>
</dbReference>
<feature type="transmembrane region" description="Helical" evidence="4">
    <location>
        <begin position="413"/>
        <end position="436"/>
    </location>
</feature>
<dbReference type="Pfam" id="PF07690">
    <property type="entry name" value="MFS_1"/>
    <property type="match status" value="2"/>
</dbReference>
<feature type="transmembrane region" description="Helical" evidence="4">
    <location>
        <begin position="320"/>
        <end position="338"/>
    </location>
</feature>
<feature type="transmembrane region" description="Helical" evidence="4">
    <location>
        <begin position="350"/>
        <end position="371"/>
    </location>
</feature>
<evidence type="ECO:0000256" key="4">
    <source>
        <dbReference type="SAM" id="Phobius"/>
    </source>
</evidence>
<protein>
    <submittedName>
        <fullName evidence="6">MFS transporter</fullName>
    </submittedName>
</protein>
<sequence>MNDLPQTSKNEWATGWPIVLSSLIGIALCLSPLPYWALIIIGSELGKEFGWSREIITAGFLYMTAGVLVGAPIAGQLVDKFGARKVLLPSIVALSVGVCSFSLMTANPIVFYGIFFLTAFFGAATLPITWSKAIVNNFDQHRGLALGIALTGTGLYGFLAPTYIQTFIDSVGWRGAYIAVGVLPIIFSLPLALFLFRDEKEEVALKAAGNQTGFLKTYGKGFLVAAALFAVMSGIIMTQGPVWVIVLMLAFLAAYVGFVYFRSNNETHSVSELPGLTLRETFHNYRFWVIFFSFLVLGAVVSGIIANSKYILLDKGYTDITATGFFTGAGLIGLSTLVGRLIGGWLVDHFWAPMVAFVFMSVPAIGCFILMQDYSVGVNAIALILVGLAAGVEFDMMAYFTSRYFGMKSYGRVYGLVYAAFGLGSGTSPVIFNIIRGDDTDYARVLVFAAVGFVLGGAMLLTLGKYRNFESDIA</sequence>
<comment type="caution">
    <text evidence="6">The sequence shown here is derived from an EMBL/GenBank/DDBJ whole genome shotgun (WGS) entry which is preliminary data.</text>
</comment>
<dbReference type="RefSeq" id="WP_121099774.1">
    <property type="nucleotide sequence ID" value="NZ_RBII01000001.1"/>
</dbReference>
<evidence type="ECO:0000313" key="7">
    <source>
        <dbReference type="Proteomes" id="UP000282211"/>
    </source>
</evidence>
<feature type="domain" description="Major facilitator superfamily (MFS) profile" evidence="5">
    <location>
        <begin position="20"/>
        <end position="467"/>
    </location>
</feature>
<name>A0A420WM32_9PROT</name>
<feature type="transmembrane region" description="Helical" evidence="4">
    <location>
        <begin position="143"/>
        <end position="164"/>
    </location>
</feature>
<keyword evidence="3 4" id="KW-0472">Membrane</keyword>
<evidence type="ECO:0000256" key="1">
    <source>
        <dbReference type="ARBA" id="ARBA00022692"/>
    </source>
</evidence>
<accession>A0A420WM32</accession>
<feature type="transmembrane region" description="Helical" evidence="4">
    <location>
        <begin position="86"/>
        <end position="103"/>
    </location>
</feature>
<dbReference type="InParanoid" id="A0A420WM32"/>
<organism evidence="6 7">
    <name type="scientific">Litorimonas taeanensis</name>
    <dbReference type="NCBI Taxonomy" id="568099"/>
    <lineage>
        <taxon>Bacteria</taxon>
        <taxon>Pseudomonadati</taxon>
        <taxon>Pseudomonadota</taxon>
        <taxon>Alphaproteobacteria</taxon>
        <taxon>Maricaulales</taxon>
        <taxon>Robiginitomaculaceae</taxon>
    </lineage>
</organism>
<feature type="transmembrane region" description="Helical" evidence="4">
    <location>
        <begin position="217"/>
        <end position="236"/>
    </location>
</feature>
<dbReference type="SUPFAM" id="SSF103473">
    <property type="entry name" value="MFS general substrate transporter"/>
    <property type="match status" value="2"/>
</dbReference>
<feature type="transmembrane region" description="Helical" evidence="4">
    <location>
        <begin position="287"/>
        <end position="308"/>
    </location>
</feature>